<dbReference type="OrthoDB" id="366390at2759"/>
<gene>
    <name evidence="5" type="ORF">FA09DRAFT_331237</name>
</gene>
<dbReference type="InterPro" id="IPR036770">
    <property type="entry name" value="Ankyrin_rpt-contain_sf"/>
</dbReference>
<dbReference type="PROSITE" id="PS50297">
    <property type="entry name" value="ANK_REP_REGION"/>
    <property type="match status" value="1"/>
</dbReference>
<feature type="repeat" description="ANK" evidence="3">
    <location>
        <begin position="104"/>
        <end position="136"/>
    </location>
</feature>
<dbReference type="RefSeq" id="XP_025596620.1">
    <property type="nucleotide sequence ID" value="XM_025742933.1"/>
</dbReference>
<evidence type="ECO:0000256" key="4">
    <source>
        <dbReference type="SAM" id="MobiDB-lite"/>
    </source>
</evidence>
<dbReference type="PROSITE" id="PS50088">
    <property type="entry name" value="ANK_REPEAT"/>
    <property type="match status" value="1"/>
</dbReference>
<keyword evidence="2 3" id="KW-0040">ANK repeat</keyword>
<reference evidence="5 6" key="1">
    <citation type="journal article" date="2018" name="Mol. Biol. Evol.">
        <title>Broad Genomic Sampling Reveals a Smut Pathogenic Ancestry of the Fungal Clade Ustilaginomycotina.</title>
        <authorList>
            <person name="Kijpornyongpan T."/>
            <person name="Mondo S.J."/>
            <person name="Barry K."/>
            <person name="Sandor L."/>
            <person name="Lee J."/>
            <person name="Lipzen A."/>
            <person name="Pangilinan J."/>
            <person name="LaButti K."/>
            <person name="Hainaut M."/>
            <person name="Henrissat B."/>
            <person name="Grigoriev I.V."/>
            <person name="Spatafora J.W."/>
            <person name="Aime M.C."/>
        </authorList>
    </citation>
    <scope>NUCLEOTIDE SEQUENCE [LARGE SCALE GENOMIC DNA]</scope>
    <source>
        <strain evidence="5 6">MCA 4186</strain>
    </source>
</reference>
<dbReference type="PANTHER" id="PTHR24171">
    <property type="entry name" value="ANKYRIN REPEAT DOMAIN-CONTAINING PROTEIN 39-RELATED"/>
    <property type="match status" value="1"/>
</dbReference>
<dbReference type="Pfam" id="PF12796">
    <property type="entry name" value="Ank_2"/>
    <property type="match status" value="1"/>
</dbReference>
<proteinExistence type="predicted"/>
<dbReference type="SMART" id="SM00248">
    <property type="entry name" value="ANK"/>
    <property type="match status" value="2"/>
</dbReference>
<accession>A0A316Z457</accession>
<feature type="region of interest" description="Disordered" evidence="4">
    <location>
        <begin position="194"/>
        <end position="232"/>
    </location>
</feature>
<feature type="compositionally biased region" description="Pro residues" evidence="4">
    <location>
        <begin position="1"/>
        <end position="10"/>
    </location>
</feature>
<evidence type="ECO:0000256" key="2">
    <source>
        <dbReference type="ARBA" id="ARBA00023043"/>
    </source>
</evidence>
<evidence type="ECO:0000313" key="5">
    <source>
        <dbReference type="EMBL" id="PWN96341.1"/>
    </source>
</evidence>
<keyword evidence="1" id="KW-0677">Repeat</keyword>
<dbReference type="Gene3D" id="1.25.40.20">
    <property type="entry name" value="Ankyrin repeat-containing domain"/>
    <property type="match status" value="1"/>
</dbReference>
<protein>
    <submittedName>
        <fullName evidence="5">Uncharacterized protein</fullName>
    </submittedName>
</protein>
<feature type="compositionally biased region" description="Low complexity" evidence="4">
    <location>
        <begin position="13"/>
        <end position="64"/>
    </location>
</feature>
<evidence type="ECO:0000256" key="3">
    <source>
        <dbReference type="PROSITE-ProRule" id="PRU00023"/>
    </source>
</evidence>
<evidence type="ECO:0000256" key="1">
    <source>
        <dbReference type="ARBA" id="ARBA00022737"/>
    </source>
</evidence>
<dbReference type="SUPFAM" id="SSF48403">
    <property type="entry name" value="Ankyrin repeat"/>
    <property type="match status" value="1"/>
</dbReference>
<name>A0A316Z457_9BASI</name>
<dbReference type="AlphaFoldDB" id="A0A316Z457"/>
<sequence>MSPVPAPPTQERPATPTQTPAGAAAAPDEATAAAPSIAEAATEAAHATQQGDAAQPQRPPASAAELPAAALDLAARLFQMARTNDAQLLDYIRAGVPPNMLNNRGDSFLMLAAYHGHTDLVAPLLELGADANQLNGRGQSCVAGAVFKDFPEVVRALIAGGADPLAGQPNAEDTARMFNKLDGDAGFAALFAQAPGRGAGSTPAPAAVEDREEARRVPGSGPVGEQPAPASG</sequence>
<keyword evidence="6" id="KW-1185">Reference proteome</keyword>
<dbReference type="EMBL" id="KZ819299">
    <property type="protein sequence ID" value="PWN96341.1"/>
    <property type="molecule type" value="Genomic_DNA"/>
</dbReference>
<dbReference type="GeneID" id="37270477"/>
<feature type="region of interest" description="Disordered" evidence="4">
    <location>
        <begin position="1"/>
        <end position="64"/>
    </location>
</feature>
<dbReference type="Proteomes" id="UP000245946">
    <property type="component" value="Unassembled WGS sequence"/>
</dbReference>
<dbReference type="STRING" id="58919.A0A316Z457"/>
<dbReference type="InterPro" id="IPR002110">
    <property type="entry name" value="Ankyrin_rpt"/>
</dbReference>
<evidence type="ECO:0000313" key="6">
    <source>
        <dbReference type="Proteomes" id="UP000245946"/>
    </source>
</evidence>
<organism evidence="5 6">
    <name type="scientific">Tilletiopsis washingtonensis</name>
    <dbReference type="NCBI Taxonomy" id="58919"/>
    <lineage>
        <taxon>Eukaryota</taxon>
        <taxon>Fungi</taxon>
        <taxon>Dikarya</taxon>
        <taxon>Basidiomycota</taxon>
        <taxon>Ustilaginomycotina</taxon>
        <taxon>Exobasidiomycetes</taxon>
        <taxon>Entylomatales</taxon>
        <taxon>Entylomatales incertae sedis</taxon>
        <taxon>Tilletiopsis</taxon>
    </lineage>
</organism>